<feature type="coiled-coil region" evidence="1">
    <location>
        <begin position="2842"/>
        <end position="2876"/>
    </location>
</feature>
<reference evidence="4 5" key="1">
    <citation type="journal article" date="2017" name="BMC Genomics">
        <title>Whole-genome assembly of Babesia ovata and comparative genomics between closely related pathogens.</title>
        <authorList>
            <person name="Yamagishi J."/>
            <person name="Asada M."/>
            <person name="Hakimi H."/>
            <person name="Tanaka T.Q."/>
            <person name="Sugimoto C."/>
            <person name="Kawazu S."/>
        </authorList>
    </citation>
    <scope>NUCLEOTIDE SEQUENCE [LARGE SCALE GENOMIC DNA]</scope>
    <source>
        <strain evidence="4 5">Miyake</strain>
    </source>
</reference>
<keyword evidence="3" id="KW-1133">Transmembrane helix</keyword>
<dbReference type="OrthoDB" id="367159at2759"/>
<dbReference type="EMBL" id="BDSA01000007">
    <property type="protein sequence ID" value="GBE62894.1"/>
    <property type="molecule type" value="Genomic_DNA"/>
</dbReference>
<protein>
    <submittedName>
        <fullName evidence="4">Extracellular matrix-binding ebh, putative</fullName>
    </submittedName>
</protein>
<dbReference type="GeneID" id="39876664"/>
<accession>A0A2H6KIR7</accession>
<evidence type="ECO:0000313" key="4">
    <source>
        <dbReference type="EMBL" id="GBE62894.1"/>
    </source>
</evidence>
<feature type="coiled-coil region" evidence="1">
    <location>
        <begin position="3828"/>
        <end position="3878"/>
    </location>
</feature>
<evidence type="ECO:0000313" key="5">
    <source>
        <dbReference type="Proteomes" id="UP000236319"/>
    </source>
</evidence>
<evidence type="ECO:0000256" key="2">
    <source>
        <dbReference type="SAM" id="MobiDB-lite"/>
    </source>
</evidence>
<feature type="transmembrane region" description="Helical" evidence="3">
    <location>
        <begin position="2598"/>
        <end position="2621"/>
    </location>
</feature>
<feature type="coiled-coil region" evidence="1">
    <location>
        <begin position="1664"/>
        <end position="1714"/>
    </location>
</feature>
<keyword evidence="1" id="KW-0175">Coiled coil</keyword>
<evidence type="ECO:0000256" key="1">
    <source>
        <dbReference type="SAM" id="Coils"/>
    </source>
</evidence>
<organism evidence="4 5">
    <name type="scientific">Babesia ovata</name>
    <dbReference type="NCBI Taxonomy" id="189622"/>
    <lineage>
        <taxon>Eukaryota</taxon>
        <taxon>Sar</taxon>
        <taxon>Alveolata</taxon>
        <taxon>Apicomplexa</taxon>
        <taxon>Aconoidasida</taxon>
        <taxon>Piroplasmida</taxon>
        <taxon>Babesiidae</taxon>
        <taxon>Babesia</taxon>
    </lineage>
</organism>
<dbReference type="RefSeq" id="XP_028869137.1">
    <property type="nucleotide sequence ID" value="XM_029013304.1"/>
</dbReference>
<name>A0A2H6KIR7_9APIC</name>
<feature type="transmembrane region" description="Helical" evidence="3">
    <location>
        <begin position="2660"/>
        <end position="2678"/>
    </location>
</feature>
<keyword evidence="3" id="KW-0472">Membrane</keyword>
<sequence length="4865" mass="538355">MIEPSPRNGKAEITTDTFTGPFTDIKTQLDEIKKLVENKDAQPPGKDADGVRDLLEKLKSALDSGKLEGAEKGLEAIRDAIQKLHDNQFTNQPAAIDLAVTQIKLQLKGLREKLKKDKGSDVIETLKDLNTAGIDGKNGTQWTPNGKPLSGLGKIQYELTYQNKVLPAQTKEIEEALKHIKYQLAVIGVKLRNVGNNDDILNPLQRFKRRIGKNAPEPGNLQKIHNEIKNLQEQPFKQHPTEIEQAKDLIKQELTAIQKVLQGTKGSDVIETLNDLKGNGLSGDKVWNVNGQDKKGLKSIESDLKGQQTTLSTQPQNIQTGVSQITGELTKLQTQLNTDVTEKLKKLRDHGLTDGKEAWTIDKHSAKGLTQITTDIETIKSKDVDNVKHYLIALCSAIKHNARDLRDILKEVKDNLIGELTGIKNNLRQLLSGPAHTAIKDLKALLRFLDNGKARIIRDLHAFVNKEVKAAEETLIGEARRQYVSNIKEALEAFARKVEEELSPLPPLINGDLQIGYKGFMIQVEGKDSRNIDLLKDATSVRDLSYRFGVFFGRVQLYIDAEIRRVNEKENAQKNPSLPKSRDHYADKLNDVHTALSDLLSHLTQQQRYDYRVPGLLDALESAVSQLRPEAFAHTSTAILDGVGSGLAALVAELRTVYISTYDGAFEGRVLVDAAKKTHTPEASKCAFVLLTIADTLFRAVNKLRMGCADGWAHYNINVGCGLGVFLQQRGYRVTSAGVPDGELRNDSDCSGQKIRELTDNIMEPLDELHEYLKCYLRLCHLRVPSQPRYPGTVRDILAWFAGLPYSVLYERVQAHCNVLFRGEGDAVVKHCLGSIPGALSLVTHRCSALLTTICGNGRGFDHADYPYACNFWDNSRGLHYPSDLADLLHMLTHLCKCLLLALNFLRARCKYDASTGHGWRDCQYGRSVPAASWQCNKHLMCEPNGRPTCRPNGQPMCQSTCQPKSPLQAHLMDHLAGFLPHKLASVGCDSQCDTCSIASPGMPCVTPMGFWDLTEAASIVGSGERICAVLTALCSGAESPLPTLLRCLSSIDPSPPQSLGDMFAFYCNVFRCRQSAEYVDNVHFTGHLSTAAIPSVSLYLCPTTEAAQLTDALTRLHHSPDDHSGASPTDAATNTLQATHSDLSSLTVRSRCADSLTCAPYLQPLSFHAYHTFAEKHAEVYLSWVIYTAWQFWELLQQLLNAFQDIDCAGSGCSTCPCKPGQHGVDVNCKCKALVSCHGVLPTFHAYGFTFGNTRALHGNNRKYCRNFRTQLSQVLHSDHFTHLFYQCDLFLYRIRAPFLFAITALWLIATLYILHSLLYRMDVLRLRSHLLTTRASHLIDVKALLAGSRKMLSLYKDVDYFDDDFHSQPAAIGKAVEQIKAELGELRSKLKNEKPDEKNDVINALSNLNTAGLGKNTWTPNGQPLSGLGKIESELNTEIVKLPQETKKITEAVNAIGAEIIRIGFRLNSFVTYDDVVDQMTRLAKHLGTYKGKYGRNYTVNLKSIQEAIRQLQSNDFTNKPREINDANDLIKQELTALQGELQGTKDKDVIKSLEDLRDTGLGGGDWKKEHNEKGLAKINGELNTQQTTLSTQPTAIGGGVTLITNELKRLQTQLNTEVTEKLTKLKSDGLGNVASWNIDSNSAKGLTKITTDIETIKEDNVKDVKDKLKELCTEIRTLAREAKRDLEHVKKDRLEYELTGIKNDLHRLQIRLVSGPMQACKEFINKDADKFGRECIAFLTAFVDGQVDTAIEDLTAFARQQCAANIKEPLKAFALKVEEELRELPPLINGDLQMGYKGFVHDFQQRFESHILPQKGALQLDALSTGFKRFHLALSGYISTEIRRVHSEESKKKNPSLPPAEDHYAERLYGVTQALEELLEHIGREKRFDRRLPEMLDKLAKAVGALRPEKFAKVTTPILDGVAEAADSFVEELRTVYISTYDGAFEGRVLVDARNSRVTADGEKCAKILLTILPTVCSGITKLNDGLAGRKQNWWHHKIHIGNKLGDFFASRGFKVSTDEGQNDAELQNSESMKGKHIHGILTEMVQDADGEHLKKCSAIKQTGQNNYNLFDLLACLCCHLNEYYETCHLIVPPSPRTPCNIYQMLCWLTGLPHNRVYDRLKQQVKSVLSNADDNSTDTKWYMDAQPNAVTATNLAAALHDVTSHSPALLTRVLGYGSASTTYACDFYSNALKLYYPQDGGDCLHMMLHILCRLLVVLRFLFSQCSLPAHHGGWAECQYGKGVPPYTWQCNPPLTALPNPHPECTDKSPLQSYLNDCLPGHLPHQLVSVGCEPRCNTCPSAPSGMPCLTPLGFRGFSGSTRTGKELCKVLTKWFGNVHIKSLLSLCPRPPATLAEHISFASSLVGGWQHSALPSAIDAFQSAFTASITGQSMTLYREPGKLTDALRDAYGNGRSGHGIQHSTSTNADLSSLSMADCCTLSNDASINCAPFLSALCSDAYHCLPHRHADLYLSWAVYLPWTLYDLLQCLFAAFQQISCRDWGCGDCLHEDPCDPGSHGLPSPQSPGHSCRCRSIVGCNGVMPTLYSHGFTFGDAPALISQNKNCSTLAKQLSQVLHSDHFTELFDQCDQFLYRIRAPFLFCLIALWLIATVYILGVLLYRMDVLRIRSHLLTTRASHLIDVKALLAGSRRMLSLYKDVAVIGLNIVAINTANGTLLQQVTNLNTWISTAEGIRKTAEAKATEAYDKLKVNQTLDENVKKIVAANKTINDVHKNVTGHLSSLETWKIKAGEVLAGAIGKATDVYDKLDVEQTGKGYLKTQIEGITQAKGEIQKANDELGTHVSSLGDWKTAAGDVIDKADEKCNKILEKVKTDKASPGPIYENAKAINENAQTLLEAAKSAKKAVEQKVTEALQVVVKMDESLKKDLKGVKTAIKGGIQKVIKDLEVEKLDQKVRDDLGTLKQRISGLTQNMEQNPQTHPLVQQAFSQLSTAKDTFNQEHINKITTETDGLESKFRTAIKDPLNTAVDKVDQAIEALGGNFQLRNGERNIDKIFGHIKGKVGEILNGEDGNKGLNGIAKGLVESYAGGFGPEEWSFKRIVGGWAEGILGSNENNNKKDPKKWLEKYVQNNGGNGKEAVNLLNGTIRGFSWSKKIIDQIKTELNGAIEQAAAEVKMDNDNIQTTITSVKEACEEFVKGLDNKLASDGIQKLAQEIYDKIASEGGRRSSGGHDIQAAIKPAIQAALIGLSATASQVANEIDSILLGTYRVDGKSIAQVLDETLDATKNLDSQLTEATKNGPSPPAPEAGTAQAVDSKLTAVRDFVNGQDDNITNKFKNEVKHGLQQKVQKLPTAVDAFNTEAQSQIKDAAKTAIKEAANVISKGVSPNEDEMKDKMPSFHTTYGPIKKELKDKLDAEVEKYIGRDEHDGVNIKDVVQGFEQYKGHVKQENIKPGKTLQGTKDEGYLPEAIGKIKTQGLKTLNKTIGDTSTDKITDITFTGPLDKIKNELEAIKRLVDENSKGYIDGYKDDKKGVKILLKDLSDGLTKKVPGVFENGLADIQKAIEKLKTQTYDPKTTQIDAAVTAIKAQLGELRSKLKKENGDKDDVINVLEDLNSKGLGTGDKDWTPNGKGQTLSGLGRIQYELTYQNKVLPVQTKIITDAIGAVAWELGKIGIKFQDVFTSNDILDKLRALDRKLGKGKVIDSGNLQEIKNVIRGLQSTEFTNKPNDIGTANSAIKQELTTLRTELQGTKDNDVIKTLEDLKGDGLSDKEWNHGENKKGLKTIESALKAQQTTLGQQPGKIDQGAQSITNELNRLQTQLNTEVTEKLKKLKESGLGTGEQPWTSDSKTLNGIQKITEDIETIKDKDVKEVKDKLKELCTEIRTLAREAKRDLEHVKKDRLEYELTGIKDQLHNLQIRLVSGPIKACKEFINKDADRFGRECIASLTAFVDGQVATAIEDLTAFARQQCAANIKEALTAFALKVEEELRELPWEIDRDLRLEYKGLMARVEHGLQNDLNVHKKKGSKTLPLLSSAFMSFYLSLEDHVDREINRFHDEEQRKRNPKRQDGQEYSTRLSVVNEAFHTVLTYLKDNDTFDHRLQALLRNLTDALSHLRPESFARPSSPLLDGLVEGLTKFAAEFTCAYVSAYAGAQFTDDEGEKYAKVFLTTLPTLCDAFTRLAEQCGKGGAAGWRDLKINASNQFGTFLHRCGYKVSTSPTLQDGELRDDAECNGHDVFVLVSQKIKETHDNAHLKKCLSLTHACNLLQLLKCLCTHLTEYYETCHLKVCPSPRPPCSVYEMLTWCCGLPYNAVNLNVNYDALPSLFEADEQDSAESDVALINLSSLALEAYPQNVTPASLTDALTEVCHKAHSVLTTLLGHGHAGGIYAVDFNTNPGGLLYPRDTDVLLCLLFDVLRRLHHQLHFLYRRCLYNTRHGGWLDCWYGRDVGGSSWKCNTMQCANQQCDQQCNQTHNQICNQQCDQTHNQICNQRCDQHPKCGVKSPLQSFLEDGLVGFLPHDVSADGTCVSCSGCDTKSPGLPCKTPMGLSNITRLASRACPGRAIMDVLGAFCGGASSPLTRLCSSLTCLLTRPPRTPDDLFAFYYNFICEWSGSGEHRKAAFEDAVGDACFWQRGVTLDVSSIFGTSDHGNEQNIPHLTGDLFSLVKCNGTPGSAPSHPCGPYLKPLGHDLRATFAKAHAHLYLSWVVYLTETFYDFLRELLQDCERTCADATSNCHANSCADHCPAKRLPMAPDSNHTAHCLSIVDCDSITPTLFQYGFALRDVHTLAGSTSGHQTKRTCADFCLALRVAVKQMNPLHKLAHETIPEYLYRIRAPFLFTLVALWLTALAYILVSLLYRIDVLSIRSHLLTSTASHQLDVKALLSRSRRILSLYKDVDYFDDDFHS</sequence>
<gene>
    <name evidence="4" type="ORF">BOVATA_043870</name>
</gene>
<feature type="transmembrane region" description="Helical" evidence="3">
    <location>
        <begin position="4796"/>
        <end position="4817"/>
    </location>
</feature>
<comment type="caution">
    <text evidence="4">The sequence shown here is derived from an EMBL/GenBank/DDBJ whole genome shotgun (WGS) entry which is preliminary data.</text>
</comment>
<keyword evidence="5" id="KW-1185">Reference proteome</keyword>
<dbReference type="Proteomes" id="UP000236319">
    <property type="component" value="Unassembled WGS sequence"/>
</dbReference>
<feature type="region of interest" description="Disordered" evidence="2">
    <location>
        <begin position="3253"/>
        <end position="3272"/>
    </location>
</feature>
<evidence type="ECO:0000256" key="3">
    <source>
        <dbReference type="SAM" id="Phobius"/>
    </source>
</evidence>
<keyword evidence="3" id="KW-0812">Transmembrane</keyword>
<dbReference type="VEuPathDB" id="PiroplasmaDB:BOVATA_043870"/>
<proteinExistence type="predicted"/>